<dbReference type="GO" id="GO:0022857">
    <property type="term" value="F:transmembrane transporter activity"/>
    <property type="evidence" value="ECO:0007669"/>
    <property type="project" value="InterPro"/>
</dbReference>
<dbReference type="GO" id="GO:0005886">
    <property type="term" value="C:plasma membrane"/>
    <property type="evidence" value="ECO:0007669"/>
    <property type="project" value="UniProtKB-SubCell"/>
</dbReference>
<comment type="similarity">
    <text evidence="2">Belongs to the binding-protein-dependent transport system permease family. FecCD subfamily.</text>
</comment>
<dbReference type="PANTHER" id="PTHR30472">
    <property type="entry name" value="FERRIC ENTEROBACTIN TRANSPORT SYSTEM PERMEASE PROTEIN"/>
    <property type="match status" value="1"/>
</dbReference>
<feature type="transmembrane region" description="Helical" evidence="9">
    <location>
        <begin position="304"/>
        <end position="326"/>
    </location>
</feature>
<evidence type="ECO:0000256" key="2">
    <source>
        <dbReference type="ARBA" id="ARBA00007935"/>
    </source>
</evidence>
<dbReference type="KEGG" id="cva:CVAR_2808"/>
<keyword evidence="7 9" id="KW-0472">Membrane</keyword>
<dbReference type="Proteomes" id="UP000006659">
    <property type="component" value="Chromosome"/>
</dbReference>
<evidence type="ECO:0000313" key="11">
    <source>
        <dbReference type="Proteomes" id="UP000006659"/>
    </source>
</evidence>
<feature type="transmembrane region" description="Helical" evidence="9">
    <location>
        <begin position="263"/>
        <end position="283"/>
    </location>
</feature>
<dbReference type="HOGENOM" id="CLU_013016_1_0_11"/>
<proteinExistence type="inferred from homology"/>
<reference evidence="10 11" key="1">
    <citation type="journal article" date="2011" name="BMC Genomics">
        <title>Complete genome sequence of Corynebacterium variabile DSM 44702 isolated from the surface of smear-ripened cheeses and insights into cheese ripening and flavor generation.</title>
        <authorList>
            <person name="Schroeder J."/>
            <person name="Maus I."/>
            <person name="Trost E."/>
            <person name="Tauch A."/>
        </authorList>
    </citation>
    <scope>NUCLEOTIDE SEQUENCE [LARGE SCALE GENOMIC DNA]</scope>
    <source>
        <strain evidence="11">DSM 44702 / JCM 12073 / NCIMB 30131</strain>
    </source>
</reference>
<name>G0HGA8_CORVD</name>
<dbReference type="CDD" id="cd06550">
    <property type="entry name" value="TM_ABC_iron-siderophores_like"/>
    <property type="match status" value="1"/>
</dbReference>
<keyword evidence="5 9" id="KW-0812">Transmembrane</keyword>
<dbReference type="eggNOG" id="COG0609">
    <property type="taxonomic scope" value="Bacteria"/>
</dbReference>
<feature type="transmembrane region" description="Helical" evidence="9">
    <location>
        <begin position="75"/>
        <end position="93"/>
    </location>
</feature>
<dbReference type="SUPFAM" id="SSF81345">
    <property type="entry name" value="ABC transporter involved in vitamin B12 uptake, BtuC"/>
    <property type="match status" value="1"/>
</dbReference>
<feature type="region of interest" description="Disordered" evidence="8">
    <location>
        <begin position="33"/>
        <end position="66"/>
    </location>
</feature>
<evidence type="ECO:0000256" key="5">
    <source>
        <dbReference type="ARBA" id="ARBA00022692"/>
    </source>
</evidence>
<keyword evidence="4" id="KW-1003">Cell membrane</keyword>
<dbReference type="Pfam" id="PF01032">
    <property type="entry name" value="FecCD"/>
    <property type="match status" value="1"/>
</dbReference>
<dbReference type="GO" id="GO:0033214">
    <property type="term" value="P:siderophore-iron import into cell"/>
    <property type="evidence" value="ECO:0007669"/>
    <property type="project" value="TreeGrafter"/>
</dbReference>
<dbReference type="InterPro" id="IPR037294">
    <property type="entry name" value="ABC_BtuC-like"/>
</dbReference>
<evidence type="ECO:0000256" key="6">
    <source>
        <dbReference type="ARBA" id="ARBA00022989"/>
    </source>
</evidence>
<evidence type="ECO:0000256" key="7">
    <source>
        <dbReference type="ARBA" id="ARBA00023136"/>
    </source>
</evidence>
<dbReference type="EMBL" id="CP002917">
    <property type="protein sequence ID" value="AEK38147.1"/>
    <property type="molecule type" value="Genomic_DNA"/>
</dbReference>
<dbReference type="FunFam" id="1.10.3470.10:FF:000001">
    <property type="entry name" value="Vitamin B12 ABC transporter permease BtuC"/>
    <property type="match status" value="1"/>
</dbReference>
<feature type="transmembrane region" description="Helical" evidence="9">
    <location>
        <begin position="376"/>
        <end position="393"/>
    </location>
</feature>
<dbReference type="InterPro" id="IPR000522">
    <property type="entry name" value="ABC_transptr_permease_BtuC"/>
</dbReference>
<sequence>MSDVVSMGGTGGPVFPPTHMYRSVHALRTAADRQTEMTQQTTGTPPGAPPDDGPGPDTAPADPPQKNTLYARRTIGLIGLAAALVVAFLLSLANGANPIPYADVWDAIWHRGENEASWIVWDQRLPRTVIGILTGAAFALAGALIQALTRNPLADSGILGVNAGAGLAVTVGVGIFGIAGINQYIWFSFIGAAATTVLVYVIGVAGGARGANPATLVLAGVALGAVFGGVTSFLTLIDPDTFEAIRNWNLGSVARTSLDDAKFVIPFLLLGFVLAVLVSTDLNSIALGDDLAASLGTKVVRTRIVTILAVTVLAGGATALTGGIGFVGLMVPHVVRWIVGPDQRWIFFYCLLGGPIMVLLADTLGRVIARPGEIEVGILTAVIGAPVLIALVRRKNASGL</sequence>
<evidence type="ECO:0000256" key="3">
    <source>
        <dbReference type="ARBA" id="ARBA00022448"/>
    </source>
</evidence>
<evidence type="ECO:0000256" key="9">
    <source>
        <dbReference type="SAM" id="Phobius"/>
    </source>
</evidence>
<dbReference type="STRING" id="858619.CVAR_2808"/>
<evidence type="ECO:0000256" key="8">
    <source>
        <dbReference type="SAM" id="MobiDB-lite"/>
    </source>
</evidence>
<feature type="transmembrane region" description="Helical" evidence="9">
    <location>
        <begin position="184"/>
        <end position="204"/>
    </location>
</feature>
<gene>
    <name evidence="10" type="primary">fiuQ1</name>
    <name evidence="10" type="ordered locus">CVAR_2808</name>
</gene>
<keyword evidence="6 9" id="KW-1133">Transmembrane helix</keyword>
<feature type="transmembrane region" description="Helical" evidence="9">
    <location>
        <begin position="128"/>
        <end position="145"/>
    </location>
</feature>
<accession>G0HGA8</accession>
<comment type="subcellular location">
    <subcellularLocation>
        <location evidence="1">Cell membrane</location>
        <topology evidence="1">Multi-pass membrane protein</topology>
    </subcellularLocation>
</comment>
<dbReference type="PANTHER" id="PTHR30472:SF1">
    <property type="entry name" value="FE(3+) DICITRATE TRANSPORT SYSTEM PERMEASE PROTEIN FECC-RELATED"/>
    <property type="match status" value="1"/>
</dbReference>
<keyword evidence="3" id="KW-0813">Transport</keyword>
<dbReference type="AlphaFoldDB" id="G0HGA8"/>
<feature type="transmembrane region" description="Helical" evidence="9">
    <location>
        <begin position="157"/>
        <end position="178"/>
    </location>
</feature>
<feature type="transmembrane region" description="Helical" evidence="9">
    <location>
        <begin position="346"/>
        <end position="364"/>
    </location>
</feature>
<protein>
    <submittedName>
        <fullName evidence="10">Iron ABC transport system permease protein</fullName>
    </submittedName>
</protein>
<evidence type="ECO:0000256" key="1">
    <source>
        <dbReference type="ARBA" id="ARBA00004651"/>
    </source>
</evidence>
<evidence type="ECO:0000256" key="4">
    <source>
        <dbReference type="ARBA" id="ARBA00022475"/>
    </source>
</evidence>
<feature type="transmembrane region" description="Helical" evidence="9">
    <location>
        <begin position="216"/>
        <end position="237"/>
    </location>
</feature>
<evidence type="ECO:0000313" key="10">
    <source>
        <dbReference type="EMBL" id="AEK38147.1"/>
    </source>
</evidence>
<dbReference type="Gene3D" id="1.10.3470.10">
    <property type="entry name" value="ABC transporter involved in vitamin B12 uptake, BtuC"/>
    <property type="match status" value="1"/>
</dbReference>
<organism evidence="10 11">
    <name type="scientific">Corynebacterium variabile (strain DSM 44702 / CIP 107183 / JCM 12073 / NCIMB 30131)</name>
    <name type="common">Corynebacterium mooreparkense</name>
    <dbReference type="NCBI Taxonomy" id="858619"/>
    <lineage>
        <taxon>Bacteria</taxon>
        <taxon>Bacillati</taxon>
        <taxon>Actinomycetota</taxon>
        <taxon>Actinomycetes</taxon>
        <taxon>Mycobacteriales</taxon>
        <taxon>Corynebacteriaceae</taxon>
        <taxon>Corynebacterium</taxon>
    </lineage>
</organism>